<dbReference type="AlphaFoldDB" id="A0A7J6XEU8"/>
<comment type="caution">
    <text evidence="2">The sequence shown here is derived from an EMBL/GenBank/DDBJ whole genome shotgun (WGS) entry which is preliminary data.</text>
</comment>
<evidence type="ECO:0000313" key="3">
    <source>
        <dbReference type="Proteomes" id="UP000554482"/>
    </source>
</evidence>
<feature type="non-terminal residue" evidence="2">
    <location>
        <position position="1"/>
    </location>
</feature>
<accession>A0A7J6XEU8</accession>
<organism evidence="2 3">
    <name type="scientific">Thalictrum thalictroides</name>
    <name type="common">Rue-anemone</name>
    <name type="synonym">Anemone thalictroides</name>
    <dbReference type="NCBI Taxonomy" id="46969"/>
    <lineage>
        <taxon>Eukaryota</taxon>
        <taxon>Viridiplantae</taxon>
        <taxon>Streptophyta</taxon>
        <taxon>Embryophyta</taxon>
        <taxon>Tracheophyta</taxon>
        <taxon>Spermatophyta</taxon>
        <taxon>Magnoliopsida</taxon>
        <taxon>Ranunculales</taxon>
        <taxon>Ranunculaceae</taxon>
        <taxon>Thalictroideae</taxon>
        <taxon>Thalictrum</taxon>
    </lineage>
</organism>
<name>A0A7J6XEU8_THATH</name>
<dbReference type="Proteomes" id="UP000554482">
    <property type="component" value="Unassembled WGS sequence"/>
</dbReference>
<sequence>CNSWRSSLPPFPKSPLLLLSEPSQEKEKSSNVNPNPPPLRGFVGIGGGEQ</sequence>
<feature type="region of interest" description="Disordered" evidence="1">
    <location>
        <begin position="1"/>
        <end position="50"/>
    </location>
</feature>
<proteinExistence type="predicted"/>
<dbReference type="EMBL" id="JABWDY010001290">
    <property type="protein sequence ID" value="KAF5207537.1"/>
    <property type="molecule type" value="Genomic_DNA"/>
</dbReference>
<evidence type="ECO:0000313" key="2">
    <source>
        <dbReference type="EMBL" id="KAF5207537.1"/>
    </source>
</evidence>
<evidence type="ECO:0000256" key="1">
    <source>
        <dbReference type="SAM" id="MobiDB-lite"/>
    </source>
</evidence>
<protein>
    <submittedName>
        <fullName evidence="2">Uncharacterized protein</fullName>
    </submittedName>
</protein>
<reference evidence="2 3" key="1">
    <citation type="submission" date="2020-06" db="EMBL/GenBank/DDBJ databases">
        <title>Transcriptomic and genomic resources for Thalictrum thalictroides and T. hernandezii: Facilitating candidate gene discovery in an emerging model plant lineage.</title>
        <authorList>
            <person name="Arias T."/>
            <person name="Riano-Pachon D.M."/>
            <person name="Di Stilio V.S."/>
        </authorList>
    </citation>
    <scope>NUCLEOTIDE SEQUENCE [LARGE SCALE GENOMIC DNA]</scope>
    <source>
        <strain evidence="3">cv. WT478/WT964</strain>
        <tissue evidence="2">Leaves</tissue>
    </source>
</reference>
<keyword evidence="3" id="KW-1185">Reference proteome</keyword>
<gene>
    <name evidence="2" type="ORF">FRX31_002876</name>
</gene>